<dbReference type="EMBL" id="IACM01072380">
    <property type="protein sequence ID" value="LAB28991.1"/>
    <property type="molecule type" value="Transcribed_RNA"/>
</dbReference>
<evidence type="ECO:0000256" key="1">
    <source>
        <dbReference type="SAM" id="MobiDB-lite"/>
    </source>
</evidence>
<feature type="region of interest" description="Disordered" evidence="1">
    <location>
        <begin position="72"/>
        <end position="127"/>
    </location>
</feature>
<feature type="compositionally biased region" description="Basic and acidic residues" evidence="1">
    <location>
        <begin position="72"/>
        <end position="92"/>
    </location>
</feature>
<protein>
    <submittedName>
        <fullName evidence="2">Uncharacterized protein</fullName>
    </submittedName>
</protein>
<name>A0A2D4M6J9_9SAUR</name>
<reference evidence="2" key="1">
    <citation type="submission" date="2017-07" db="EMBL/GenBank/DDBJ databases">
        <authorList>
            <person name="Mikheyev A."/>
            <person name="Grau M."/>
        </authorList>
    </citation>
    <scope>NUCLEOTIDE SEQUENCE</scope>
    <source>
        <tissue evidence="2">Venom_gland</tissue>
    </source>
</reference>
<sequence>MQTAGGTPLLLLSPLHNHWHHHLYQASLSHSCKTFPKSGSMLTIEPRERGGWWFLQTKDPGVFRGFLPRFPSKIDKPKKSERHLFPPPDRKPTHLQTGFKEEESRGGRQEEKETRKKTKQTAKKFQTRQCQDGVETAGLRRENTHLFFLSCTPHSQNPQTVQFPKGKKKIEAAFS</sequence>
<feature type="compositionally biased region" description="Polar residues" evidence="1">
    <location>
        <begin position="152"/>
        <end position="162"/>
    </location>
</feature>
<reference evidence="2" key="2">
    <citation type="submission" date="2017-11" db="EMBL/GenBank/DDBJ databases">
        <title>Coralsnake Venomics: Analyses of Venom Gland Transcriptomes and Proteomes of Six Brazilian Taxa.</title>
        <authorList>
            <person name="Aird S.D."/>
            <person name="Jorge da Silva N."/>
            <person name="Qiu L."/>
            <person name="Villar-Briones A."/>
            <person name="Aparecida-Saddi V."/>
            <person name="Campos-Telles M.P."/>
            <person name="Grau M."/>
            <person name="Mikheyev A.S."/>
        </authorList>
    </citation>
    <scope>NUCLEOTIDE SEQUENCE</scope>
    <source>
        <tissue evidence="2">Venom_gland</tissue>
    </source>
</reference>
<accession>A0A2D4M6J9</accession>
<proteinExistence type="predicted"/>
<feature type="compositionally biased region" description="Basic residues" evidence="1">
    <location>
        <begin position="115"/>
        <end position="126"/>
    </location>
</feature>
<feature type="region of interest" description="Disordered" evidence="1">
    <location>
        <begin position="151"/>
        <end position="175"/>
    </location>
</feature>
<organism evidence="2">
    <name type="scientific">Micrurus spixii</name>
    <name type="common">Amazon coral snake</name>
    <dbReference type="NCBI Taxonomy" id="129469"/>
    <lineage>
        <taxon>Eukaryota</taxon>
        <taxon>Metazoa</taxon>
        <taxon>Chordata</taxon>
        <taxon>Craniata</taxon>
        <taxon>Vertebrata</taxon>
        <taxon>Euteleostomi</taxon>
        <taxon>Lepidosauria</taxon>
        <taxon>Squamata</taxon>
        <taxon>Bifurcata</taxon>
        <taxon>Unidentata</taxon>
        <taxon>Episquamata</taxon>
        <taxon>Toxicofera</taxon>
        <taxon>Serpentes</taxon>
        <taxon>Colubroidea</taxon>
        <taxon>Elapidae</taxon>
        <taxon>Elapinae</taxon>
        <taxon>Micrurus</taxon>
    </lineage>
</organism>
<dbReference type="AlphaFoldDB" id="A0A2D4M6J9"/>
<feature type="compositionally biased region" description="Basic and acidic residues" evidence="1">
    <location>
        <begin position="99"/>
        <end position="114"/>
    </location>
</feature>
<evidence type="ECO:0000313" key="2">
    <source>
        <dbReference type="EMBL" id="LAB28991.1"/>
    </source>
</evidence>